<keyword evidence="4" id="KW-0812">Transmembrane</keyword>
<dbReference type="GO" id="GO:0016829">
    <property type="term" value="F:lyase activity"/>
    <property type="evidence" value="ECO:0007669"/>
    <property type="project" value="UniProtKB-KW"/>
</dbReference>
<sequence length="447" mass="50487">MGRCCWFVADASLSTLLLSIVAKVPPPSSLVTTSLPCSVAARLSRHSLPHQLSSEIRRSLFEQCYELQPTFQLLLQRPDLLALNLHKVTPATDGPIQDTGPTNFVSQIDEMDGIVNFRMHQVYQVTVESVEKGIRVNLPSFMSRHLGLIHTPFRACKLKRCKRKSRVFYRLQNGCGCTRDSERDWKDSIFIRIYELSVRVSIQIIILCFWELTRFIAAGKLHYKIHKVAGVLETNHPDAKNALYHILVFNELVVLDTSKGLVHIFFAQRAISKVPKVTDVGLKPRSVKKVAVIGGGLMGSGIAIALILANIKVVLNKINTEYLQKGIKTAERTNVKGFAARKKLPQVLGEKALSNVNGVLDYSQFRDIDMVIEILDWGPFQYIWIPHNAFYSRGEKGGFFFEWFRVKDNRNNKEKLHSEEEVGPCEDNAPADPKSVKLVIMFGIPFQ</sequence>
<dbReference type="SUPFAM" id="SSF51735">
    <property type="entry name" value="NAD(P)-binding Rossmann-fold domains"/>
    <property type="match status" value="1"/>
</dbReference>
<dbReference type="AlphaFoldDB" id="A0AA35Z419"/>
<dbReference type="InterPro" id="IPR036291">
    <property type="entry name" value="NAD(P)-bd_dom_sf"/>
</dbReference>
<keyword evidence="1" id="KW-0413">Isomerase</keyword>
<evidence type="ECO:0000256" key="5">
    <source>
        <dbReference type="SAM" id="SignalP"/>
    </source>
</evidence>
<feature type="chain" id="PRO_5041383992" description="3-hydroxyacyl-CoA dehydrogenase NAD binding domain-containing protein" evidence="5">
    <location>
        <begin position="23"/>
        <end position="447"/>
    </location>
</feature>
<dbReference type="InterPro" id="IPR006176">
    <property type="entry name" value="3-OHacyl-CoA_DH_NAD-bd"/>
</dbReference>
<keyword evidence="3" id="KW-0511">Multifunctional enzyme</keyword>
<gene>
    <name evidence="7" type="ORF">LSALG_LOCUS24979</name>
</gene>
<reference evidence="7" key="1">
    <citation type="submission" date="2023-04" db="EMBL/GenBank/DDBJ databases">
        <authorList>
            <person name="Vijverberg K."/>
            <person name="Xiong W."/>
            <person name="Schranz E."/>
        </authorList>
    </citation>
    <scope>NUCLEOTIDE SEQUENCE</scope>
</reference>
<dbReference type="PANTHER" id="PTHR23309:SF40">
    <property type="entry name" value="3-HYDROXYACYL-COA DEHYDROGENASE-RELATED"/>
    <property type="match status" value="1"/>
</dbReference>
<evidence type="ECO:0000313" key="7">
    <source>
        <dbReference type="EMBL" id="CAI9285516.1"/>
    </source>
</evidence>
<organism evidence="7 8">
    <name type="scientific">Lactuca saligna</name>
    <name type="common">Willowleaf lettuce</name>
    <dbReference type="NCBI Taxonomy" id="75948"/>
    <lineage>
        <taxon>Eukaryota</taxon>
        <taxon>Viridiplantae</taxon>
        <taxon>Streptophyta</taxon>
        <taxon>Embryophyta</taxon>
        <taxon>Tracheophyta</taxon>
        <taxon>Spermatophyta</taxon>
        <taxon>Magnoliopsida</taxon>
        <taxon>eudicotyledons</taxon>
        <taxon>Gunneridae</taxon>
        <taxon>Pentapetalae</taxon>
        <taxon>asterids</taxon>
        <taxon>campanulids</taxon>
        <taxon>Asterales</taxon>
        <taxon>Asteraceae</taxon>
        <taxon>Cichorioideae</taxon>
        <taxon>Cichorieae</taxon>
        <taxon>Lactucinae</taxon>
        <taxon>Lactuca</taxon>
    </lineage>
</organism>
<name>A0AA35Z419_LACSI</name>
<keyword evidence="4" id="KW-0472">Membrane</keyword>
<dbReference type="PANTHER" id="PTHR23309">
    <property type="entry name" value="3-HYDROXYACYL-COA DEHYROGENASE"/>
    <property type="match status" value="1"/>
</dbReference>
<dbReference type="Gene3D" id="3.40.50.720">
    <property type="entry name" value="NAD(P)-binding Rossmann-like Domain"/>
    <property type="match status" value="1"/>
</dbReference>
<accession>A0AA35Z419</accession>
<dbReference type="Pfam" id="PF02737">
    <property type="entry name" value="3HCDH_N"/>
    <property type="match status" value="1"/>
</dbReference>
<feature type="transmembrane region" description="Helical" evidence="4">
    <location>
        <begin position="290"/>
        <end position="315"/>
    </location>
</feature>
<dbReference type="EMBL" id="OX465081">
    <property type="protein sequence ID" value="CAI9285516.1"/>
    <property type="molecule type" value="Genomic_DNA"/>
</dbReference>
<protein>
    <recommendedName>
        <fullName evidence="6">3-hydroxyacyl-CoA dehydrogenase NAD binding domain-containing protein</fullName>
    </recommendedName>
</protein>
<keyword evidence="8" id="KW-1185">Reference proteome</keyword>
<keyword evidence="5" id="KW-0732">Signal</keyword>
<dbReference type="GO" id="GO:0016853">
    <property type="term" value="F:isomerase activity"/>
    <property type="evidence" value="ECO:0007669"/>
    <property type="project" value="UniProtKB-KW"/>
</dbReference>
<dbReference type="GO" id="GO:0070403">
    <property type="term" value="F:NAD+ binding"/>
    <property type="evidence" value="ECO:0007669"/>
    <property type="project" value="InterPro"/>
</dbReference>
<evidence type="ECO:0000256" key="4">
    <source>
        <dbReference type="SAM" id="Phobius"/>
    </source>
</evidence>
<keyword evidence="2" id="KW-0456">Lyase</keyword>
<evidence type="ECO:0000313" key="8">
    <source>
        <dbReference type="Proteomes" id="UP001177003"/>
    </source>
</evidence>
<dbReference type="Proteomes" id="UP001177003">
    <property type="component" value="Chromosome 5"/>
</dbReference>
<keyword evidence="4" id="KW-1133">Transmembrane helix</keyword>
<evidence type="ECO:0000259" key="6">
    <source>
        <dbReference type="Pfam" id="PF02737"/>
    </source>
</evidence>
<evidence type="ECO:0000256" key="1">
    <source>
        <dbReference type="ARBA" id="ARBA00023235"/>
    </source>
</evidence>
<evidence type="ECO:0000256" key="2">
    <source>
        <dbReference type="ARBA" id="ARBA00023239"/>
    </source>
</evidence>
<dbReference type="GO" id="GO:0006635">
    <property type="term" value="P:fatty acid beta-oxidation"/>
    <property type="evidence" value="ECO:0007669"/>
    <property type="project" value="TreeGrafter"/>
</dbReference>
<dbReference type="GO" id="GO:0005777">
    <property type="term" value="C:peroxisome"/>
    <property type="evidence" value="ECO:0007669"/>
    <property type="project" value="TreeGrafter"/>
</dbReference>
<feature type="domain" description="3-hydroxyacyl-CoA dehydrogenase NAD binding" evidence="6">
    <location>
        <begin position="289"/>
        <end position="373"/>
    </location>
</feature>
<feature type="signal peptide" evidence="5">
    <location>
        <begin position="1"/>
        <end position="22"/>
    </location>
</feature>
<dbReference type="GO" id="GO:0003857">
    <property type="term" value="F:(3S)-3-hydroxyacyl-CoA dehydrogenase (NAD+) activity"/>
    <property type="evidence" value="ECO:0007669"/>
    <property type="project" value="TreeGrafter"/>
</dbReference>
<evidence type="ECO:0000256" key="3">
    <source>
        <dbReference type="ARBA" id="ARBA00023268"/>
    </source>
</evidence>
<proteinExistence type="predicted"/>